<dbReference type="InterPro" id="IPR050348">
    <property type="entry name" value="Protein-Tyr_Phosphatase"/>
</dbReference>
<dbReference type="PROSITE" id="PS50056">
    <property type="entry name" value="TYR_PHOSPHATASE_2"/>
    <property type="match status" value="1"/>
</dbReference>
<accession>A0A438ICM3</accession>
<gene>
    <name evidence="3" type="primary">PTP1_2</name>
    <name evidence="3" type="ORF">CK203_035680</name>
</gene>
<dbReference type="Gene3D" id="3.90.190.10">
    <property type="entry name" value="Protein tyrosine phosphatase superfamily"/>
    <property type="match status" value="1"/>
</dbReference>
<feature type="domain" description="Tyrosine-protein phosphatase" evidence="1">
    <location>
        <begin position="34"/>
        <end position="135"/>
    </location>
</feature>
<dbReference type="InterPro" id="IPR016130">
    <property type="entry name" value="Tyr_Pase_AS"/>
</dbReference>
<proteinExistence type="predicted"/>
<dbReference type="GO" id="GO:0004725">
    <property type="term" value="F:protein tyrosine phosphatase activity"/>
    <property type="evidence" value="ECO:0007669"/>
    <property type="project" value="InterPro"/>
</dbReference>
<dbReference type="PANTHER" id="PTHR19134:SF449">
    <property type="entry name" value="TYROSINE-PROTEIN PHOSPHATASE 1"/>
    <property type="match status" value="1"/>
</dbReference>
<name>A0A438ICM3_VITVI</name>
<dbReference type="PROSITE" id="PS00383">
    <property type="entry name" value="TYR_PHOSPHATASE_1"/>
    <property type="match status" value="1"/>
</dbReference>
<reference evidence="3 4" key="1">
    <citation type="journal article" date="2018" name="PLoS Genet.">
        <title>Population sequencing reveals clonal diversity and ancestral inbreeding in the grapevine cultivar Chardonnay.</title>
        <authorList>
            <person name="Roach M.J."/>
            <person name="Johnson D.L."/>
            <person name="Bohlmann J."/>
            <person name="van Vuuren H.J."/>
            <person name="Jones S.J."/>
            <person name="Pretorius I.S."/>
            <person name="Schmidt S.A."/>
            <person name="Borneman A.R."/>
        </authorList>
    </citation>
    <scope>NUCLEOTIDE SEQUENCE [LARGE SCALE GENOMIC DNA]</scope>
    <source>
        <strain evidence="4">cv. Chardonnay</strain>
        <tissue evidence="3">Leaf</tissue>
    </source>
</reference>
<dbReference type="PANTHER" id="PTHR19134">
    <property type="entry name" value="RECEPTOR-TYPE TYROSINE-PROTEIN PHOSPHATASE"/>
    <property type="match status" value="1"/>
</dbReference>
<dbReference type="PROSITE" id="PS50055">
    <property type="entry name" value="TYR_PHOSPHATASE_PTP"/>
    <property type="match status" value="1"/>
</dbReference>
<dbReference type="SMART" id="SM00404">
    <property type="entry name" value="PTPc_motif"/>
    <property type="match status" value="1"/>
</dbReference>
<feature type="domain" description="Tyrosine specific protein phosphatases" evidence="2">
    <location>
        <begin position="68"/>
        <end position="140"/>
    </location>
</feature>
<dbReference type="Proteomes" id="UP000288805">
    <property type="component" value="Unassembled WGS sequence"/>
</dbReference>
<protein>
    <submittedName>
        <fullName evidence="3">Protein-tyrosine-phosphatase PTP1</fullName>
    </submittedName>
</protein>
<dbReference type="AlphaFoldDB" id="A0A438ICM3"/>
<dbReference type="PRINTS" id="PR00700">
    <property type="entry name" value="PRTYPHPHTASE"/>
</dbReference>
<dbReference type="SMART" id="SM00194">
    <property type="entry name" value="PTPc"/>
    <property type="match status" value="1"/>
</dbReference>
<dbReference type="SUPFAM" id="SSF52799">
    <property type="entry name" value="(Phosphotyrosine protein) phosphatases II"/>
    <property type="match status" value="1"/>
</dbReference>
<dbReference type="InterPro" id="IPR000242">
    <property type="entry name" value="PTP_cat"/>
</dbReference>
<organism evidence="3 4">
    <name type="scientific">Vitis vinifera</name>
    <name type="common">Grape</name>
    <dbReference type="NCBI Taxonomy" id="29760"/>
    <lineage>
        <taxon>Eukaryota</taxon>
        <taxon>Viridiplantae</taxon>
        <taxon>Streptophyta</taxon>
        <taxon>Embryophyta</taxon>
        <taxon>Tracheophyta</taxon>
        <taxon>Spermatophyta</taxon>
        <taxon>Magnoliopsida</taxon>
        <taxon>eudicotyledons</taxon>
        <taxon>Gunneridae</taxon>
        <taxon>Pentapetalae</taxon>
        <taxon>rosids</taxon>
        <taxon>Vitales</taxon>
        <taxon>Vitaceae</taxon>
        <taxon>Viteae</taxon>
        <taxon>Vitis</taxon>
    </lineage>
</organism>
<sequence>MHSSIKEGPPKLAWIFCREQEEDSLESCSLVPILDHMEGSEEPSLSVLHIQYPEWPDHGVPRDTCAVREMLKRMCHVLPSLGPIVVHCSAGIGRTGTYCTIHNTIQRILIGDMSALDLVNTITTFRSQRIGMVQTMVSVRLLKCTKAVLV</sequence>
<evidence type="ECO:0000259" key="2">
    <source>
        <dbReference type="PROSITE" id="PS50056"/>
    </source>
</evidence>
<dbReference type="InterPro" id="IPR003595">
    <property type="entry name" value="Tyr_Pase_cat"/>
</dbReference>
<evidence type="ECO:0000313" key="3">
    <source>
        <dbReference type="EMBL" id="RVW94449.1"/>
    </source>
</evidence>
<evidence type="ECO:0000259" key="1">
    <source>
        <dbReference type="PROSITE" id="PS50055"/>
    </source>
</evidence>
<comment type="caution">
    <text evidence="3">The sequence shown here is derived from an EMBL/GenBank/DDBJ whole genome shotgun (WGS) entry which is preliminary data.</text>
</comment>
<dbReference type="InterPro" id="IPR000387">
    <property type="entry name" value="Tyr_Pase_dom"/>
</dbReference>
<evidence type="ECO:0000313" key="4">
    <source>
        <dbReference type="Proteomes" id="UP000288805"/>
    </source>
</evidence>
<dbReference type="InterPro" id="IPR029021">
    <property type="entry name" value="Prot-tyrosine_phosphatase-like"/>
</dbReference>
<dbReference type="EMBL" id="QGNW01000121">
    <property type="protein sequence ID" value="RVW94449.1"/>
    <property type="molecule type" value="Genomic_DNA"/>
</dbReference>
<dbReference type="Pfam" id="PF00102">
    <property type="entry name" value="Y_phosphatase"/>
    <property type="match status" value="1"/>
</dbReference>